<keyword evidence="1" id="KW-0808">Transferase</keyword>
<evidence type="ECO:0000313" key="2">
    <source>
        <dbReference type="Proteomes" id="UP001165960"/>
    </source>
</evidence>
<evidence type="ECO:0000313" key="1">
    <source>
        <dbReference type="EMBL" id="KAJ9057296.1"/>
    </source>
</evidence>
<dbReference type="Proteomes" id="UP001165960">
    <property type="component" value="Unassembled WGS sequence"/>
</dbReference>
<gene>
    <name evidence="1" type="primary">ELO2_17</name>
    <name evidence="1" type="ORF">DSO57_1024056</name>
</gene>
<name>A0ACC2S4S7_9FUNG</name>
<proteinExistence type="predicted"/>
<keyword evidence="2" id="KW-1185">Reference proteome</keyword>
<protein>
    <submittedName>
        <fullName evidence="1">Fatty acyl-CoA elongase/Polyunsaturated fatty acid specific elongation enzyme</fullName>
        <ecNumber evidence="1">2.3.1.199</ecNumber>
    </submittedName>
</protein>
<accession>A0ACC2S4S7</accession>
<organism evidence="1 2">
    <name type="scientific">Entomophthora muscae</name>
    <dbReference type="NCBI Taxonomy" id="34485"/>
    <lineage>
        <taxon>Eukaryota</taxon>
        <taxon>Fungi</taxon>
        <taxon>Fungi incertae sedis</taxon>
        <taxon>Zoopagomycota</taxon>
        <taxon>Entomophthoromycotina</taxon>
        <taxon>Entomophthoromycetes</taxon>
        <taxon>Entomophthorales</taxon>
        <taxon>Entomophthoraceae</taxon>
        <taxon>Entomophthora</taxon>
    </lineage>
</organism>
<keyword evidence="1" id="KW-0012">Acyltransferase</keyword>
<reference evidence="1" key="1">
    <citation type="submission" date="2022-04" db="EMBL/GenBank/DDBJ databases">
        <title>Genome of the entomopathogenic fungus Entomophthora muscae.</title>
        <authorList>
            <person name="Elya C."/>
            <person name="Lovett B.R."/>
            <person name="Lee E."/>
            <person name="Macias A.M."/>
            <person name="Hajek A.E."/>
            <person name="De Bivort B.L."/>
            <person name="Kasson M.T."/>
            <person name="De Fine Licht H.H."/>
            <person name="Stajich J.E."/>
        </authorList>
    </citation>
    <scope>NUCLEOTIDE SEQUENCE</scope>
    <source>
        <strain evidence="1">Berkeley</strain>
    </source>
</reference>
<dbReference type="EMBL" id="QTSX02005808">
    <property type="protein sequence ID" value="KAJ9057296.1"/>
    <property type="molecule type" value="Genomic_DNA"/>
</dbReference>
<comment type="caution">
    <text evidence="1">The sequence shown here is derived from an EMBL/GenBank/DDBJ whole genome shotgun (WGS) entry which is preliminary data.</text>
</comment>
<sequence>MSSLLPTYMSTLTLSPQALFETGYEKLVGTPASQFRFTPGVTPLSSGREVGVMCVLYLVVIFGGQHLMRSRKPIQLSLLFQVHNAFLTLLSLGLFVLFAQNLAPIIYNSTMKDSICAASNFTQPLELLYYVNYLTKYYELLDTCFLVLRKKNLEFLHWYHHSMTALLCYTQLTGRTTVSWVPIVLNLGVHVVMYYYYFLATFNIKVWWKKYITVMQITQFVIDLAVIYYCLFIILGVRQFDMLSNTSDCQGSLGAAFFGAGLLSSYLLLFIQFFFKVYTKPSDKPKSQ</sequence>
<dbReference type="EC" id="2.3.1.199" evidence="1"/>